<keyword evidence="2" id="KW-0479">Metal-binding</keyword>
<proteinExistence type="predicted"/>
<accession>A0ABR6EN64</accession>
<keyword evidence="5" id="KW-0482">Metalloprotease</keyword>
<evidence type="ECO:0000256" key="1">
    <source>
        <dbReference type="ARBA" id="ARBA00022670"/>
    </source>
</evidence>
<dbReference type="EMBL" id="WMLF01000529">
    <property type="protein sequence ID" value="MBB1246553.1"/>
    <property type="molecule type" value="Genomic_DNA"/>
</dbReference>
<evidence type="ECO:0000256" key="2">
    <source>
        <dbReference type="ARBA" id="ARBA00022723"/>
    </source>
</evidence>
<dbReference type="Proteomes" id="UP000766698">
    <property type="component" value="Unassembled WGS sequence"/>
</dbReference>
<dbReference type="InterPro" id="IPR011096">
    <property type="entry name" value="FTP_domain"/>
</dbReference>
<dbReference type="Pfam" id="PF07504">
    <property type="entry name" value="FTP"/>
    <property type="match status" value="1"/>
</dbReference>
<sequence>MVFELTDNVHRDNHGKVQHLEHFQEPFVAVSPADDQAEVDEDSGAYRAATAQILAENYLREVAPIYGIHASTLPGAGGHDALAAESSAAPPGHSTLELVEEKEVMGTTLVSYQQKYDGLPVWEAGVSITIQPDPMRITASQSSVKEDISLPEESLEAAPYSPGDITPGTLKSLLGVRTSEVPTLNATPQVLIYEYDPDQRFDPETRHTPTERLEEAPPKLPLPPVPSTLAPQHFYRVIEVLFALPVPGHDSLNWRAFIESTTGAVLYLRALTACATGLVFQQDPITAGAPVAPPTGPAAALNSFRSAVALE</sequence>
<evidence type="ECO:0000313" key="8">
    <source>
        <dbReference type="EMBL" id="MBB1246553.1"/>
    </source>
</evidence>
<feature type="compositionally biased region" description="Basic and acidic residues" evidence="6">
    <location>
        <begin position="197"/>
        <end position="217"/>
    </location>
</feature>
<evidence type="ECO:0000256" key="5">
    <source>
        <dbReference type="ARBA" id="ARBA00023049"/>
    </source>
</evidence>
<organism evidence="8 9">
    <name type="scientific">Streptomyces durbertensis</name>
    <dbReference type="NCBI Taxonomy" id="2448886"/>
    <lineage>
        <taxon>Bacteria</taxon>
        <taxon>Bacillati</taxon>
        <taxon>Actinomycetota</taxon>
        <taxon>Actinomycetes</taxon>
        <taxon>Kitasatosporales</taxon>
        <taxon>Streptomycetaceae</taxon>
        <taxon>Streptomyces</taxon>
    </lineage>
</organism>
<evidence type="ECO:0000259" key="7">
    <source>
        <dbReference type="Pfam" id="PF07504"/>
    </source>
</evidence>
<feature type="domain" description="FTP" evidence="7">
    <location>
        <begin position="102"/>
        <end position="131"/>
    </location>
</feature>
<dbReference type="RefSeq" id="WP_182857806.1">
    <property type="nucleotide sequence ID" value="NZ_WMLF01000529.1"/>
</dbReference>
<feature type="non-terminal residue" evidence="8">
    <location>
        <position position="311"/>
    </location>
</feature>
<gene>
    <name evidence="8" type="ORF">GL263_23820</name>
</gene>
<name>A0ABR6EN64_9ACTN</name>
<keyword evidence="1" id="KW-0645">Protease</keyword>
<evidence type="ECO:0000313" key="9">
    <source>
        <dbReference type="Proteomes" id="UP000766698"/>
    </source>
</evidence>
<comment type="caution">
    <text evidence="8">The sequence shown here is derived from an EMBL/GenBank/DDBJ whole genome shotgun (WGS) entry which is preliminary data.</text>
</comment>
<feature type="region of interest" description="Disordered" evidence="6">
    <location>
        <begin position="197"/>
        <end position="224"/>
    </location>
</feature>
<protein>
    <recommendedName>
        <fullName evidence="7">FTP domain-containing protein</fullName>
    </recommendedName>
</protein>
<keyword evidence="3" id="KW-0378">Hydrolase</keyword>
<keyword evidence="4" id="KW-0862">Zinc</keyword>
<evidence type="ECO:0000256" key="3">
    <source>
        <dbReference type="ARBA" id="ARBA00022801"/>
    </source>
</evidence>
<evidence type="ECO:0000256" key="4">
    <source>
        <dbReference type="ARBA" id="ARBA00022833"/>
    </source>
</evidence>
<evidence type="ECO:0000256" key="6">
    <source>
        <dbReference type="SAM" id="MobiDB-lite"/>
    </source>
</evidence>
<keyword evidence="9" id="KW-1185">Reference proteome</keyword>
<reference evidence="9" key="1">
    <citation type="journal article" date="2020" name="Syst. Appl. Microbiol.">
        <title>Streptomyces alkaliterrae sp. nov., isolated from an alkaline soil, and emended descriptions of Streptomyces alkaliphilus, Streptomyces calidiresistens and Streptomyces durbertensis.</title>
        <authorList>
            <person name="Swiecimska M."/>
            <person name="Golinska P."/>
            <person name="Nouioui I."/>
            <person name="Wypij M."/>
            <person name="Rai M."/>
            <person name="Sangal V."/>
            <person name="Goodfellow M."/>
        </authorList>
    </citation>
    <scope>NUCLEOTIDE SEQUENCE [LARGE SCALE GENOMIC DNA]</scope>
    <source>
        <strain evidence="9">DSM 104538</strain>
    </source>
</reference>